<sequence length="250" mass="28089">MSRPLQLNDLPPELLGKIFGHLAVSDILGLKAVNRAFRDVVSDQPHLQYRCELAAAGLLDNPDAPETLFKRRTNLRKYRSRFDDLRPVGRSSLSLGMTGFCRGCKNFGDVHVTHATVTDRLHFCRPPSASGSRPVKTWSVPLPFEPERFAIHPPSDLVVTADNMWARLYLMTMTTGEPHPLAANRWIKHDLWPVPMHVPHTGLAVSVSDHILSAEIRGRLIAWNWRTGAKLFGPSRRSNGFYWGRSPIGC</sequence>
<name>A0ACB6ZES8_THEGA</name>
<evidence type="ECO:0000313" key="2">
    <source>
        <dbReference type="Proteomes" id="UP000886501"/>
    </source>
</evidence>
<organism evidence="1 2">
    <name type="scientific">Thelephora ganbajun</name>
    <name type="common">Ganba fungus</name>
    <dbReference type="NCBI Taxonomy" id="370292"/>
    <lineage>
        <taxon>Eukaryota</taxon>
        <taxon>Fungi</taxon>
        <taxon>Dikarya</taxon>
        <taxon>Basidiomycota</taxon>
        <taxon>Agaricomycotina</taxon>
        <taxon>Agaricomycetes</taxon>
        <taxon>Thelephorales</taxon>
        <taxon>Thelephoraceae</taxon>
        <taxon>Thelephora</taxon>
    </lineage>
</organism>
<comment type="caution">
    <text evidence="1">The sequence shown here is derived from an EMBL/GenBank/DDBJ whole genome shotgun (WGS) entry which is preliminary data.</text>
</comment>
<protein>
    <submittedName>
        <fullName evidence="1">Uncharacterized protein</fullName>
    </submittedName>
</protein>
<keyword evidence="2" id="KW-1185">Reference proteome</keyword>
<proteinExistence type="predicted"/>
<evidence type="ECO:0000313" key="1">
    <source>
        <dbReference type="EMBL" id="KAF9648107.1"/>
    </source>
</evidence>
<accession>A0ACB6ZES8</accession>
<dbReference type="EMBL" id="MU118019">
    <property type="protein sequence ID" value="KAF9648107.1"/>
    <property type="molecule type" value="Genomic_DNA"/>
</dbReference>
<reference evidence="1" key="2">
    <citation type="journal article" date="2020" name="Nat. Commun.">
        <title>Large-scale genome sequencing of mycorrhizal fungi provides insights into the early evolution of symbiotic traits.</title>
        <authorList>
            <person name="Miyauchi S."/>
            <person name="Kiss E."/>
            <person name="Kuo A."/>
            <person name="Drula E."/>
            <person name="Kohler A."/>
            <person name="Sanchez-Garcia M."/>
            <person name="Morin E."/>
            <person name="Andreopoulos B."/>
            <person name="Barry K.W."/>
            <person name="Bonito G."/>
            <person name="Buee M."/>
            <person name="Carver A."/>
            <person name="Chen C."/>
            <person name="Cichocki N."/>
            <person name="Clum A."/>
            <person name="Culley D."/>
            <person name="Crous P.W."/>
            <person name="Fauchery L."/>
            <person name="Girlanda M."/>
            <person name="Hayes R.D."/>
            <person name="Keri Z."/>
            <person name="LaButti K."/>
            <person name="Lipzen A."/>
            <person name="Lombard V."/>
            <person name="Magnuson J."/>
            <person name="Maillard F."/>
            <person name="Murat C."/>
            <person name="Nolan M."/>
            <person name="Ohm R.A."/>
            <person name="Pangilinan J."/>
            <person name="Pereira M.F."/>
            <person name="Perotto S."/>
            <person name="Peter M."/>
            <person name="Pfister S."/>
            <person name="Riley R."/>
            <person name="Sitrit Y."/>
            <person name="Stielow J.B."/>
            <person name="Szollosi G."/>
            <person name="Zifcakova L."/>
            <person name="Stursova M."/>
            <person name="Spatafora J.W."/>
            <person name="Tedersoo L."/>
            <person name="Vaario L.M."/>
            <person name="Yamada A."/>
            <person name="Yan M."/>
            <person name="Wang P."/>
            <person name="Xu J."/>
            <person name="Bruns T."/>
            <person name="Baldrian P."/>
            <person name="Vilgalys R."/>
            <person name="Dunand C."/>
            <person name="Henrissat B."/>
            <person name="Grigoriev I.V."/>
            <person name="Hibbett D."/>
            <person name="Nagy L.G."/>
            <person name="Martin F.M."/>
        </authorList>
    </citation>
    <scope>NUCLEOTIDE SEQUENCE</scope>
    <source>
        <strain evidence="1">P2</strain>
    </source>
</reference>
<dbReference type="Proteomes" id="UP000886501">
    <property type="component" value="Unassembled WGS sequence"/>
</dbReference>
<reference evidence="1" key="1">
    <citation type="submission" date="2019-10" db="EMBL/GenBank/DDBJ databases">
        <authorList>
            <consortium name="DOE Joint Genome Institute"/>
            <person name="Kuo A."/>
            <person name="Miyauchi S."/>
            <person name="Kiss E."/>
            <person name="Drula E."/>
            <person name="Kohler A."/>
            <person name="Sanchez-Garcia M."/>
            <person name="Andreopoulos B."/>
            <person name="Barry K.W."/>
            <person name="Bonito G."/>
            <person name="Buee M."/>
            <person name="Carver A."/>
            <person name="Chen C."/>
            <person name="Cichocki N."/>
            <person name="Clum A."/>
            <person name="Culley D."/>
            <person name="Crous P.W."/>
            <person name="Fauchery L."/>
            <person name="Girlanda M."/>
            <person name="Hayes R."/>
            <person name="Keri Z."/>
            <person name="Labutti K."/>
            <person name="Lipzen A."/>
            <person name="Lombard V."/>
            <person name="Magnuson J."/>
            <person name="Maillard F."/>
            <person name="Morin E."/>
            <person name="Murat C."/>
            <person name="Nolan M."/>
            <person name="Ohm R."/>
            <person name="Pangilinan J."/>
            <person name="Pereira M."/>
            <person name="Perotto S."/>
            <person name="Peter M."/>
            <person name="Riley R."/>
            <person name="Sitrit Y."/>
            <person name="Stielow B."/>
            <person name="Szollosi G."/>
            <person name="Zifcakova L."/>
            <person name="Stursova M."/>
            <person name="Spatafora J.W."/>
            <person name="Tedersoo L."/>
            <person name="Vaario L.-M."/>
            <person name="Yamada A."/>
            <person name="Yan M."/>
            <person name="Wang P."/>
            <person name="Xu J."/>
            <person name="Bruns T."/>
            <person name="Baldrian P."/>
            <person name="Vilgalys R."/>
            <person name="Henrissat B."/>
            <person name="Grigoriev I.V."/>
            <person name="Hibbett D."/>
            <person name="Nagy L.G."/>
            <person name="Martin F.M."/>
        </authorList>
    </citation>
    <scope>NUCLEOTIDE SEQUENCE</scope>
    <source>
        <strain evidence="1">P2</strain>
    </source>
</reference>
<gene>
    <name evidence="1" type="ORF">BDM02DRAFT_2353645</name>
</gene>